<dbReference type="RefSeq" id="WP_149297694.1">
    <property type="nucleotide sequence ID" value="NZ_CP043473.1"/>
</dbReference>
<evidence type="ECO:0000313" key="7">
    <source>
        <dbReference type="Proteomes" id="UP000322079"/>
    </source>
</evidence>
<evidence type="ECO:0000313" key="6">
    <source>
        <dbReference type="EMBL" id="QEL56745.1"/>
    </source>
</evidence>
<keyword evidence="2 6" id="KW-0378">Hydrolase</keyword>
<feature type="domain" description="Calcineurin-like phosphoesterase" evidence="5">
    <location>
        <begin position="1"/>
        <end position="190"/>
    </location>
</feature>
<dbReference type="InterPro" id="IPR050884">
    <property type="entry name" value="CNP_phosphodiesterase-III"/>
</dbReference>
<evidence type="ECO:0000259" key="5">
    <source>
        <dbReference type="Pfam" id="PF00149"/>
    </source>
</evidence>
<dbReference type="Pfam" id="PF00149">
    <property type="entry name" value="Metallophos"/>
    <property type="match status" value="1"/>
</dbReference>
<dbReference type="GO" id="GO:0046872">
    <property type="term" value="F:metal ion binding"/>
    <property type="evidence" value="ECO:0007669"/>
    <property type="project" value="UniProtKB-KW"/>
</dbReference>
<keyword evidence="7" id="KW-1185">Reference proteome</keyword>
<dbReference type="Gene3D" id="3.60.21.10">
    <property type="match status" value="1"/>
</dbReference>
<keyword evidence="1" id="KW-0479">Metal-binding</keyword>
<evidence type="ECO:0000256" key="3">
    <source>
        <dbReference type="ARBA" id="ARBA00023004"/>
    </source>
</evidence>
<dbReference type="PANTHER" id="PTHR42988:SF2">
    <property type="entry name" value="CYCLIC NUCLEOTIDE PHOSPHODIESTERASE CBUA0032-RELATED"/>
    <property type="match status" value="1"/>
</dbReference>
<dbReference type="EMBL" id="CP043473">
    <property type="protein sequence ID" value="QEL56745.1"/>
    <property type="molecule type" value="Genomic_DNA"/>
</dbReference>
<dbReference type="SUPFAM" id="SSF56300">
    <property type="entry name" value="Metallo-dependent phosphatases"/>
    <property type="match status" value="1"/>
</dbReference>
<keyword evidence="3" id="KW-0408">Iron</keyword>
<dbReference type="InterPro" id="IPR029052">
    <property type="entry name" value="Metallo-depent_PP-like"/>
</dbReference>
<dbReference type="AlphaFoldDB" id="A0A5C1DJ37"/>
<dbReference type="KEGG" id="chrm:FYK34_14840"/>
<evidence type="ECO:0000256" key="4">
    <source>
        <dbReference type="ARBA" id="ARBA00025742"/>
    </source>
</evidence>
<comment type="similarity">
    <text evidence="4">Belongs to the cyclic nucleotide phosphodiesterase class-III family.</text>
</comment>
<evidence type="ECO:0000256" key="2">
    <source>
        <dbReference type="ARBA" id="ARBA00022801"/>
    </source>
</evidence>
<gene>
    <name evidence="6" type="ORF">FYK34_14840</name>
</gene>
<sequence>MKLIQLTDLHLFAKPDGRLMGVNTFAALQAVLAVVRQQAADAILLTGDISQDASEASYRRCAEALADLGLPVHWIAGNHDDAEAAARVFAQYACMRRLDTLQCGDWTLLGVDGCVAGQDGGRIDESGLAALQSRLAQVGHGLAAVVLHHHPLKVGTPLLDGCMLETGEALWQALVRAPRARLAICGHVHGDHSMLRDGVALEVCPAVCFQWRKGTCEAVIDQRHGFRLFDFQVDGYAVETLFL</sequence>
<dbReference type="Proteomes" id="UP000322079">
    <property type="component" value="Chromosome"/>
</dbReference>
<name>A0A5C1DJ37_9NEIS</name>
<organism evidence="6 7">
    <name type="scientific">Chromobacterium paludis</name>
    <dbReference type="NCBI Taxonomy" id="2605945"/>
    <lineage>
        <taxon>Bacteria</taxon>
        <taxon>Pseudomonadati</taxon>
        <taxon>Pseudomonadota</taxon>
        <taxon>Betaproteobacteria</taxon>
        <taxon>Neisseriales</taxon>
        <taxon>Chromobacteriaceae</taxon>
        <taxon>Chromobacterium</taxon>
    </lineage>
</organism>
<dbReference type="PANTHER" id="PTHR42988">
    <property type="entry name" value="PHOSPHOHYDROLASE"/>
    <property type="match status" value="1"/>
</dbReference>
<proteinExistence type="inferred from homology"/>
<dbReference type="InterPro" id="IPR004843">
    <property type="entry name" value="Calcineurin-like_PHP"/>
</dbReference>
<accession>A0A5C1DJ37</accession>
<protein>
    <submittedName>
        <fullName evidence="6">Phosphohydrolase</fullName>
    </submittedName>
</protein>
<dbReference type="GO" id="GO:0016787">
    <property type="term" value="F:hydrolase activity"/>
    <property type="evidence" value="ECO:0007669"/>
    <property type="project" value="UniProtKB-KW"/>
</dbReference>
<reference evidence="6 7" key="1">
    <citation type="submission" date="2019-08" db="EMBL/GenBank/DDBJ databases">
        <title>Chromobacterium paludis, a novel bacterium isolated from a Maryland marsh pond.</title>
        <authorList>
            <person name="Blackburn M.B."/>
            <person name="Gundersen-Rindal D.E."/>
        </authorList>
    </citation>
    <scope>NUCLEOTIDE SEQUENCE [LARGE SCALE GENOMIC DNA]</scope>
    <source>
        <strain evidence="7">IIBBL 257-1</strain>
    </source>
</reference>
<evidence type="ECO:0000256" key="1">
    <source>
        <dbReference type="ARBA" id="ARBA00022723"/>
    </source>
</evidence>